<dbReference type="PROSITE" id="PS51459">
    <property type="entry name" value="FIDO"/>
    <property type="match status" value="1"/>
</dbReference>
<dbReference type="SUPFAM" id="SSF140931">
    <property type="entry name" value="Fic-like"/>
    <property type="match status" value="1"/>
</dbReference>
<dbReference type="Gene3D" id="1.20.120.1870">
    <property type="entry name" value="Fic/DOC protein, Fido domain"/>
    <property type="match status" value="1"/>
</dbReference>
<dbReference type="InterPro" id="IPR036597">
    <property type="entry name" value="Fido-like_dom_sf"/>
</dbReference>
<accession>A0A081NJB0</accession>
<dbReference type="Proteomes" id="UP000028073">
    <property type="component" value="Unassembled WGS sequence"/>
</dbReference>
<proteinExistence type="predicted"/>
<gene>
    <name evidence="2" type="ORF">GZ78_13760</name>
</gene>
<dbReference type="EMBL" id="JOKH01000002">
    <property type="protein sequence ID" value="KEQ18533.1"/>
    <property type="molecule type" value="Genomic_DNA"/>
</dbReference>
<reference evidence="2 3" key="1">
    <citation type="submission" date="2014-06" db="EMBL/GenBank/DDBJ databases">
        <title>Whole Genome Sequences of Three Symbiotic Endozoicomonas Bacteria.</title>
        <authorList>
            <person name="Neave M.J."/>
            <person name="Apprill A."/>
            <person name="Voolstra C.R."/>
        </authorList>
    </citation>
    <scope>NUCLEOTIDE SEQUENCE [LARGE SCALE GENOMIC DNA]</scope>
    <source>
        <strain evidence="2 3">DSM 25634</strain>
    </source>
</reference>
<sequence>MYENNDDLPLFYFDVAHAVKEHDWIIEHSGGRAGIKDQGILESVLEHIQNDQYYPTLEAKLTHLVFGVNKFHAFVDGNKRSSIALGAYFLEMNGLGFCVHKFIHTMENYAVWLAEDLIDKELLGDIITSLIEDDDFPEALKLRIARAASQSISR</sequence>
<keyword evidence="3" id="KW-1185">Reference proteome</keyword>
<dbReference type="eggNOG" id="COG3654">
    <property type="taxonomic scope" value="Bacteria"/>
</dbReference>
<feature type="domain" description="Fido" evidence="1">
    <location>
        <begin position="13"/>
        <end position="132"/>
    </location>
</feature>
<evidence type="ECO:0000313" key="3">
    <source>
        <dbReference type="Proteomes" id="UP000028073"/>
    </source>
</evidence>
<organism evidence="2 3">
    <name type="scientific">Endozoicomonas numazuensis</name>
    <dbReference type="NCBI Taxonomy" id="1137799"/>
    <lineage>
        <taxon>Bacteria</taxon>
        <taxon>Pseudomonadati</taxon>
        <taxon>Pseudomonadota</taxon>
        <taxon>Gammaproteobacteria</taxon>
        <taxon>Oceanospirillales</taxon>
        <taxon>Endozoicomonadaceae</taxon>
        <taxon>Endozoicomonas</taxon>
    </lineage>
</organism>
<dbReference type="Pfam" id="PF02661">
    <property type="entry name" value="Fic"/>
    <property type="match status" value="1"/>
</dbReference>
<evidence type="ECO:0000313" key="2">
    <source>
        <dbReference type="EMBL" id="KEQ18533.1"/>
    </source>
</evidence>
<protein>
    <submittedName>
        <fullName evidence="2">Death-on-curing protein</fullName>
    </submittedName>
</protein>
<dbReference type="AlphaFoldDB" id="A0A081NJB0"/>
<name>A0A081NJB0_9GAMM</name>
<dbReference type="RefSeq" id="WP_034835964.1">
    <property type="nucleotide sequence ID" value="NZ_JOKH01000002.1"/>
</dbReference>
<dbReference type="InterPro" id="IPR053737">
    <property type="entry name" value="Type_II_TA_Toxin"/>
</dbReference>
<dbReference type="STRING" id="1137799.GZ78_13760"/>
<comment type="caution">
    <text evidence="2">The sequence shown here is derived from an EMBL/GenBank/DDBJ whole genome shotgun (WGS) entry which is preliminary data.</text>
</comment>
<dbReference type="InterPro" id="IPR003812">
    <property type="entry name" value="Fido"/>
</dbReference>
<evidence type="ECO:0000259" key="1">
    <source>
        <dbReference type="PROSITE" id="PS51459"/>
    </source>
</evidence>